<keyword evidence="7" id="KW-1185">Reference proteome</keyword>
<protein>
    <recommendedName>
        <fullName evidence="2">ribonuclease H</fullName>
        <ecNumber evidence="2">3.1.26.4</ecNumber>
    </recommendedName>
</protein>
<evidence type="ECO:0000259" key="4">
    <source>
        <dbReference type="PROSITE" id="PS50878"/>
    </source>
</evidence>
<dbReference type="Gene3D" id="3.30.70.270">
    <property type="match status" value="1"/>
</dbReference>
<dbReference type="InterPro" id="IPR000477">
    <property type="entry name" value="RT_dom"/>
</dbReference>
<dbReference type="Gene3D" id="3.10.20.370">
    <property type="match status" value="1"/>
</dbReference>
<evidence type="ECO:0000256" key="1">
    <source>
        <dbReference type="ARBA" id="ARBA00010879"/>
    </source>
</evidence>
<dbReference type="InterPro" id="IPR043128">
    <property type="entry name" value="Rev_trsase/Diguanyl_cyclase"/>
</dbReference>
<dbReference type="GO" id="GO:0006310">
    <property type="term" value="P:DNA recombination"/>
    <property type="evidence" value="ECO:0007669"/>
    <property type="project" value="UniProtKB-KW"/>
</dbReference>
<dbReference type="PROSITE" id="PS50878">
    <property type="entry name" value="RT_POL"/>
    <property type="match status" value="1"/>
</dbReference>
<dbReference type="PANTHER" id="PTHR33064:SF37">
    <property type="entry name" value="RIBONUCLEASE H"/>
    <property type="match status" value="1"/>
</dbReference>
<dbReference type="PANTHER" id="PTHR33064">
    <property type="entry name" value="POL PROTEIN"/>
    <property type="match status" value="1"/>
</dbReference>
<dbReference type="SUPFAM" id="SSF53098">
    <property type="entry name" value="Ribonuclease H-like"/>
    <property type="match status" value="1"/>
</dbReference>
<organism evidence="6 7">
    <name type="scientific">Pleurodeles waltl</name>
    <name type="common">Iberian ribbed newt</name>
    <dbReference type="NCBI Taxonomy" id="8319"/>
    <lineage>
        <taxon>Eukaryota</taxon>
        <taxon>Metazoa</taxon>
        <taxon>Chordata</taxon>
        <taxon>Craniata</taxon>
        <taxon>Vertebrata</taxon>
        <taxon>Euteleostomi</taxon>
        <taxon>Amphibia</taxon>
        <taxon>Batrachia</taxon>
        <taxon>Caudata</taxon>
        <taxon>Salamandroidea</taxon>
        <taxon>Salamandridae</taxon>
        <taxon>Pleurodelinae</taxon>
        <taxon>Pleurodeles</taxon>
    </lineage>
</organism>
<keyword evidence="3" id="KW-0233">DNA recombination</keyword>
<name>A0AAV7V849_PLEWA</name>
<dbReference type="GO" id="GO:0004523">
    <property type="term" value="F:RNA-DNA hybrid ribonuclease activity"/>
    <property type="evidence" value="ECO:0007669"/>
    <property type="project" value="UniProtKB-EC"/>
</dbReference>
<dbReference type="Proteomes" id="UP001066276">
    <property type="component" value="Chromosome 2_1"/>
</dbReference>
<dbReference type="Pfam" id="PF00078">
    <property type="entry name" value="RVT_1"/>
    <property type="match status" value="1"/>
</dbReference>
<dbReference type="InterPro" id="IPR043502">
    <property type="entry name" value="DNA/RNA_pol_sf"/>
</dbReference>
<comment type="similarity">
    <text evidence="1">Belongs to the beta type-B retroviral polymerase family. HERV class-II K(HML-2) pol subfamily.</text>
</comment>
<evidence type="ECO:0000256" key="3">
    <source>
        <dbReference type="ARBA" id="ARBA00023172"/>
    </source>
</evidence>
<evidence type="ECO:0000259" key="5">
    <source>
        <dbReference type="PROSITE" id="PS50879"/>
    </source>
</evidence>
<dbReference type="Gene3D" id="2.40.70.10">
    <property type="entry name" value="Acid Proteases"/>
    <property type="match status" value="1"/>
</dbReference>
<feature type="domain" description="RNase H type-1" evidence="5">
    <location>
        <begin position="520"/>
        <end position="580"/>
    </location>
</feature>
<dbReference type="GO" id="GO:0003676">
    <property type="term" value="F:nucleic acid binding"/>
    <property type="evidence" value="ECO:0007669"/>
    <property type="project" value="InterPro"/>
</dbReference>
<dbReference type="SUPFAM" id="SSF56672">
    <property type="entry name" value="DNA/RNA polymerases"/>
    <property type="match status" value="1"/>
</dbReference>
<dbReference type="EMBL" id="JANPWB010000003">
    <property type="protein sequence ID" value="KAJ1197705.1"/>
    <property type="molecule type" value="Genomic_DNA"/>
</dbReference>
<dbReference type="InterPro" id="IPR051320">
    <property type="entry name" value="Viral_Replic_Matur_Polypro"/>
</dbReference>
<dbReference type="EC" id="3.1.26.4" evidence="2"/>
<accession>A0AAV7V849</accession>
<evidence type="ECO:0000313" key="6">
    <source>
        <dbReference type="EMBL" id="KAJ1197705.1"/>
    </source>
</evidence>
<reference evidence="6" key="1">
    <citation type="journal article" date="2022" name="bioRxiv">
        <title>Sequencing and chromosome-scale assembly of the giantPleurodeles waltlgenome.</title>
        <authorList>
            <person name="Brown T."/>
            <person name="Elewa A."/>
            <person name="Iarovenko S."/>
            <person name="Subramanian E."/>
            <person name="Araus A.J."/>
            <person name="Petzold A."/>
            <person name="Susuki M."/>
            <person name="Suzuki K.-i.T."/>
            <person name="Hayashi T."/>
            <person name="Toyoda A."/>
            <person name="Oliveira C."/>
            <person name="Osipova E."/>
            <person name="Leigh N.D."/>
            <person name="Simon A."/>
            <person name="Yun M.H."/>
        </authorList>
    </citation>
    <scope>NUCLEOTIDE SEQUENCE</scope>
    <source>
        <strain evidence="6">20211129_DDA</strain>
        <tissue evidence="6">Liver</tissue>
    </source>
</reference>
<dbReference type="InterPro" id="IPR036397">
    <property type="entry name" value="RNaseH_sf"/>
</dbReference>
<comment type="caution">
    <text evidence="6">The sequence shown here is derived from an EMBL/GenBank/DDBJ whole genome shotgun (WGS) entry which is preliminary data.</text>
</comment>
<dbReference type="PROSITE" id="PS50879">
    <property type="entry name" value="RNASE_H_1"/>
    <property type="match status" value="1"/>
</dbReference>
<sequence>MRSTVRSAEVQNLPLSGQTFQVVGVAVSEKPITDPGQVEIGNFKGLHKFVVCDSSLVPLLRRGLLCKTKCLITCSNDGIEVQTHSDKEEDPAPETEGETTNEEYPLIEFFPVFTVRELHSDLQGTVQENLWDLTGKEVGLIKGVELIKVTLKPNAVFLQLSQYNMPQDVLMKVAQIIADFVKQGVLKEVLSSPCNSPIMGLKKPCWKVRIVQDLRKINKIVVKCCPVVPNPAVITFQIPCDAEWFTVVDLSQAFFSVPLHEDSQFLFCFKFLYRFYCWCRLPPGYTESPSLFNQILKKNLESLELPFQLTLVQYTDDLLIASKTRNECMYDLIALVNHLRKYGHKVSPLKLQYCQKVVKYLGHQIEKGSRKISRERITMMLQVHGGAHRPVAYFSATLDPVAAALPGCLHAVAAVGQSLSQCEGVVMGYPLTIMVPHSIEILLTRTKTQYLTAARLTRYETSILGAPNVTLKRCTVQNLAALLPSDTTEIEKEEDVEHDCLEVTDLFTKLRPDIRDTQLEENDQIVFVDGSCLRDNTGTLSAGYAMFPNTGTLEASWLRGVYSAQVAELVAFTRACHVSA</sequence>
<dbReference type="InterPro" id="IPR021109">
    <property type="entry name" value="Peptidase_aspartic_dom_sf"/>
</dbReference>
<evidence type="ECO:0000313" key="7">
    <source>
        <dbReference type="Proteomes" id="UP001066276"/>
    </source>
</evidence>
<dbReference type="InterPro" id="IPR012337">
    <property type="entry name" value="RNaseH-like_sf"/>
</dbReference>
<feature type="domain" description="Reverse transcriptase" evidence="4">
    <location>
        <begin position="182"/>
        <end position="365"/>
    </location>
</feature>
<dbReference type="Gene3D" id="3.30.420.10">
    <property type="entry name" value="Ribonuclease H-like superfamily/Ribonuclease H"/>
    <property type="match status" value="1"/>
</dbReference>
<dbReference type="Gene3D" id="3.10.10.10">
    <property type="entry name" value="HIV Type 1 Reverse Transcriptase, subunit A, domain 1"/>
    <property type="match status" value="1"/>
</dbReference>
<dbReference type="InterPro" id="IPR002156">
    <property type="entry name" value="RNaseH_domain"/>
</dbReference>
<dbReference type="AlphaFoldDB" id="A0AAV7V849"/>
<evidence type="ECO:0000256" key="2">
    <source>
        <dbReference type="ARBA" id="ARBA00012180"/>
    </source>
</evidence>
<gene>
    <name evidence="6" type="ORF">NDU88_001561</name>
</gene>
<proteinExistence type="inferred from homology"/>